<dbReference type="CDD" id="cd14688">
    <property type="entry name" value="bZIP_YAP"/>
    <property type="match status" value="1"/>
</dbReference>
<protein>
    <recommendedName>
        <fullName evidence="4">BZIP transcription factor</fullName>
    </recommendedName>
</protein>
<feature type="region of interest" description="Disordered" evidence="1">
    <location>
        <begin position="82"/>
        <end position="101"/>
    </location>
</feature>
<organism evidence="2 3">
    <name type="scientific">Lachnellula suecica</name>
    <dbReference type="NCBI Taxonomy" id="602035"/>
    <lineage>
        <taxon>Eukaryota</taxon>
        <taxon>Fungi</taxon>
        <taxon>Dikarya</taxon>
        <taxon>Ascomycota</taxon>
        <taxon>Pezizomycotina</taxon>
        <taxon>Leotiomycetes</taxon>
        <taxon>Helotiales</taxon>
        <taxon>Lachnaceae</taxon>
        <taxon>Lachnellula</taxon>
    </lineage>
</organism>
<dbReference type="Pfam" id="PF11905">
    <property type="entry name" value="DUF3425"/>
    <property type="match status" value="1"/>
</dbReference>
<evidence type="ECO:0000313" key="3">
    <source>
        <dbReference type="Proteomes" id="UP000469558"/>
    </source>
</evidence>
<proteinExistence type="predicted"/>
<evidence type="ECO:0000313" key="2">
    <source>
        <dbReference type="EMBL" id="TVY84330.1"/>
    </source>
</evidence>
<feature type="region of interest" description="Disordered" evidence="1">
    <location>
        <begin position="1"/>
        <end position="72"/>
    </location>
</feature>
<feature type="compositionally biased region" description="Basic and acidic residues" evidence="1">
    <location>
        <begin position="57"/>
        <end position="72"/>
    </location>
</feature>
<sequence length="546" mass="60996">MSNDKYKSDTFGAPDEERFEVGEGAVENNKPEPRRRASRAGTRSVATLTDAQLARKRANDREAQRSIRQRTKDRIEGLEQRIKELTDEQNDSRSLEDVQRRNSELEEELRRLRENMPNVENMRISNFPPPRTPPNMSPGGTALSTSFPTPSIHVFSPAGSNYSASNAGSPLSEMESASDYFGSVILKKGEPAAPINPTPVVHRPSFSGRPGVVRSVSYPDTRNQQTYSPVLPPNLMGIDEDFVLGGPSMVSGQQSIIPPLPVRGRPSMLASVPSSPSISGLPLGRMSSSFIDQQLAHANLTGGGYSQPVQTQAPTVTSLFSQPVVNPWDLPMRFLPSTGPIDYILLGIVDRQRILARNGATGSLVFGTLRPRLNGFVNPEEAAERFPIASNLCALIQHTAFRTLAEKAAALFITYRFCQWQINPSLETFNNFPYFFAPLSTQFLIPHPMWVSQLAWGALREIVVKEQERYATDEFCHIYGLSLNLNWPYRKVDILNFEGDEVTMTPAFEAYIMDFSNWSLDEPFQMRYPELRDACKFTGQRQTSQQ</sequence>
<dbReference type="InterPro" id="IPR021833">
    <property type="entry name" value="DUF3425"/>
</dbReference>
<evidence type="ECO:0008006" key="4">
    <source>
        <dbReference type="Google" id="ProtNLM"/>
    </source>
</evidence>
<gene>
    <name evidence="2" type="ORF">LSUE1_G000983</name>
</gene>
<dbReference type="Proteomes" id="UP000469558">
    <property type="component" value="Unassembled WGS sequence"/>
</dbReference>
<comment type="caution">
    <text evidence="2">The sequence shown here is derived from an EMBL/GenBank/DDBJ whole genome shotgun (WGS) entry which is preliminary data.</text>
</comment>
<dbReference type="Gene3D" id="1.20.5.170">
    <property type="match status" value="1"/>
</dbReference>
<dbReference type="EMBL" id="QGMK01000094">
    <property type="protein sequence ID" value="TVY84330.1"/>
    <property type="molecule type" value="Genomic_DNA"/>
</dbReference>
<dbReference type="OrthoDB" id="2985014at2759"/>
<dbReference type="PANTHER" id="PTHR37012">
    <property type="entry name" value="B-ZIP TRANSCRIPTION FACTOR (EUROFUNG)-RELATED"/>
    <property type="match status" value="1"/>
</dbReference>
<name>A0A8T9CJR7_9HELO</name>
<accession>A0A8T9CJR7</accession>
<feature type="compositionally biased region" description="Pro residues" evidence="1">
    <location>
        <begin position="127"/>
        <end position="136"/>
    </location>
</feature>
<dbReference type="PANTHER" id="PTHR37012:SF2">
    <property type="entry name" value="BZIP DOMAIN-CONTAINING PROTEIN-RELATED"/>
    <property type="match status" value="1"/>
</dbReference>
<evidence type="ECO:0000256" key="1">
    <source>
        <dbReference type="SAM" id="MobiDB-lite"/>
    </source>
</evidence>
<dbReference type="AlphaFoldDB" id="A0A8T9CJR7"/>
<feature type="region of interest" description="Disordered" evidence="1">
    <location>
        <begin position="121"/>
        <end position="142"/>
    </location>
</feature>
<keyword evidence="3" id="KW-1185">Reference proteome</keyword>
<reference evidence="2 3" key="1">
    <citation type="submission" date="2018-05" db="EMBL/GenBank/DDBJ databases">
        <title>Genome sequencing and assembly of the regulated plant pathogen Lachnellula willkommii and related sister species for the development of diagnostic species identification markers.</title>
        <authorList>
            <person name="Giroux E."/>
            <person name="Bilodeau G."/>
        </authorList>
    </citation>
    <scope>NUCLEOTIDE SEQUENCE [LARGE SCALE GENOMIC DNA]</scope>
    <source>
        <strain evidence="2 3">CBS 268.59</strain>
    </source>
</reference>